<dbReference type="PANTHER" id="PTHR43194:SF2">
    <property type="entry name" value="PEROXISOMAL MEMBRANE PROTEIN LPX1"/>
    <property type="match status" value="1"/>
</dbReference>
<accession>A0ABR7L6E8</accession>
<dbReference type="Gene3D" id="3.40.50.1820">
    <property type="entry name" value="alpha/beta hydrolase"/>
    <property type="match status" value="1"/>
</dbReference>
<proteinExistence type="inferred from homology"/>
<evidence type="ECO:0000256" key="2">
    <source>
        <dbReference type="ARBA" id="ARBA00010088"/>
    </source>
</evidence>
<evidence type="ECO:0000256" key="6">
    <source>
        <dbReference type="ARBA" id="ARBA00029605"/>
    </source>
</evidence>
<evidence type="ECO:0000313" key="9">
    <source>
        <dbReference type="EMBL" id="MBC6447892.1"/>
    </source>
</evidence>
<dbReference type="GO" id="GO:0016787">
    <property type="term" value="F:hydrolase activity"/>
    <property type="evidence" value="ECO:0007669"/>
    <property type="project" value="UniProtKB-KW"/>
</dbReference>
<evidence type="ECO:0000256" key="1">
    <source>
        <dbReference type="ARBA" id="ARBA00001585"/>
    </source>
</evidence>
<dbReference type="PANTHER" id="PTHR43194">
    <property type="entry name" value="HYDROLASE ALPHA/BETA FOLD FAMILY"/>
    <property type="match status" value="1"/>
</dbReference>
<dbReference type="PIRSF" id="PIRSF005539">
    <property type="entry name" value="Pept_S33_TRI_F1"/>
    <property type="match status" value="1"/>
</dbReference>
<dbReference type="InterPro" id="IPR002410">
    <property type="entry name" value="Peptidase_S33"/>
</dbReference>
<evidence type="ECO:0000259" key="8">
    <source>
        <dbReference type="Pfam" id="PF00561"/>
    </source>
</evidence>
<dbReference type="Proteomes" id="UP000734823">
    <property type="component" value="Unassembled WGS sequence"/>
</dbReference>
<keyword evidence="5 7" id="KW-0378">Hydrolase</keyword>
<dbReference type="InterPro" id="IPR000073">
    <property type="entry name" value="AB_hydrolase_1"/>
</dbReference>
<dbReference type="SUPFAM" id="SSF53474">
    <property type="entry name" value="alpha/beta-Hydrolases"/>
    <property type="match status" value="1"/>
</dbReference>
<comment type="caution">
    <text evidence="9">The sequence shown here is derived from an EMBL/GenBank/DDBJ whole genome shotgun (WGS) entry which is preliminary data.</text>
</comment>
<protein>
    <recommendedName>
        <fullName evidence="4">Proline iminopeptidase</fullName>
        <ecNumber evidence="3">3.4.11.5</ecNumber>
    </recommendedName>
    <alternativeName>
        <fullName evidence="6">Prolyl aminopeptidase</fullName>
    </alternativeName>
</protein>
<comment type="catalytic activity">
    <reaction evidence="1">
        <text>Release of N-terminal proline from a peptide.</text>
        <dbReference type="EC" id="3.4.11.5"/>
    </reaction>
</comment>
<name>A0ABR7L6E8_9PSEU</name>
<evidence type="ECO:0000313" key="10">
    <source>
        <dbReference type="Proteomes" id="UP000734823"/>
    </source>
</evidence>
<evidence type="ECO:0000256" key="5">
    <source>
        <dbReference type="ARBA" id="ARBA00022801"/>
    </source>
</evidence>
<dbReference type="RefSeq" id="WP_187220374.1">
    <property type="nucleotide sequence ID" value="NZ_JABVED010000005.1"/>
</dbReference>
<sequence>MTVEGVLSRDGMDTWYQVVGDLGGDRAPVVVCHGGPGLTHDYLSSLSSLASTGRAVVFYDQFGSGRSGHLPDAPAEFWTVPLFLRELADLVEHLGIAGGHHVLGHSWGGMLGLEWAVRRPAGLRSLIVADAFAASRTYTAEVAKLLAALPEDIRTTIERHEAADTTESAEYQDAVRAFYRRHVCRRSPVPQEVMRTLGALGADPTVYLAMAGPSEFRLTGTLRDWDIVSRLGEVAVEVLLVSGGHDEVAPAAVRELHEGLPRSRWELFEEASHMPHVEEPERFLDLVNKFLDDVESRVTP</sequence>
<dbReference type="NCBIfam" id="TIGR01250">
    <property type="entry name" value="pro_imino_pep_2"/>
    <property type="match status" value="1"/>
</dbReference>
<dbReference type="EC" id="3.4.11.5" evidence="3"/>
<gene>
    <name evidence="9" type="ORF">GPZ80_11990</name>
</gene>
<dbReference type="PRINTS" id="PR00793">
    <property type="entry name" value="PROAMNOPTASE"/>
</dbReference>
<reference evidence="9 10" key="1">
    <citation type="submission" date="2020-06" db="EMBL/GenBank/DDBJ databases">
        <title>Actinokineospora xiongansis sp. nov., isolated from soil of Baiyangdian.</title>
        <authorList>
            <person name="Zhang X."/>
        </authorList>
    </citation>
    <scope>NUCLEOTIDE SEQUENCE [LARGE SCALE GENOMIC DNA]</scope>
    <source>
        <strain evidence="9 10">HBU206404</strain>
    </source>
</reference>
<dbReference type="InterPro" id="IPR050228">
    <property type="entry name" value="Carboxylesterase_BioH"/>
</dbReference>
<dbReference type="Pfam" id="PF00561">
    <property type="entry name" value="Abhydrolase_1"/>
    <property type="match status" value="1"/>
</dbReference>
<comment type="similarity">
    <text evidence="2 7">Belongs to the peptidase S33 family.</text>
</comment>
<evidence type="ECO:0000256" key="3">
    <source>
        <dbReference type="ARBA" id="ARBA00012568"/>
    </source>
</evidence>
<dbReference type="InterPro" id="IPR005945">
    <property type="entry name" value="Pro_imino_pep"/>
</dbReference>
<dbReference type="InterPro" id="IPR029058">
    <property type="entry name" value="AB_hydrolase_fold"/>
</dbReference>
<feature type="domain" description="AB hydrolase-1" evidence="8">
    <location>
        <begin position="28"/>
        <end position="280"/>
    </location>
</feature>
<evidence type="ECO:0000256" key="7">
    <source>
        <dbReference type="PIRNR" id="PIRNR005539"/>
    </source>
</evidence>
<evidence type="ECO:0000256" key="4">
    <source>
        <dbReference type="ARBA" id="ARBA00021843"/>
    </source>
</evidence>
<dbReference type="EMBL" id="JABVED010000005">
    <property type="protein sequence ID" value="MBC6447892.1"/>
    <property type="molecule type" value="Genomic_DNA"/>
</dbReference>
<organism evidence="9 10">
    <name type="scientific">Actinokineospora xionganensis</name>
    <dbReference type="NCBI Taxonomy" id="2684470"/>
    <lineage>
        <taxon>Bacteria</taxon>
        <taxon>Bacillati</taxon>
        <taxon>Actinomycetota</taxon>
        <taxon>Actinomycetes</taxon>
        <taxon>Pseudonocardiales</taxon>
        <taxon>Pseudonocardiaceae</taxon>
        <taxon>Actinokineospora</taxon>
    </lineage>
</organism>
<keyword evidence="10" id="KW-1185">Reference proteome</keyword>